<proteinExistence type="predicted"/>
<dbReference type="AlphaFoldDB" id="A0A6N2B4C0"/>
<dbReference type="EMBL" id="RXGB01004856">
    <property type="protein sequence ID" value="TMW88830.1"/>
    <property type="molecule type" value="Genomic_DNA"/>
</dbReference>
<sequence length="140" mass="14431">INIATDESCVATCATNVAIDELSVATCDTNIAIDESCVVVHPWITPTEEELQMPYLITPGLVETTFDPVVDRVKMVLAGATTIKREREREIVFDGTAVADGAGVGAAAAAGVGAVAGVGVGQHEGATSCKQCCGFLCEKC</sequence>
<feature type="non-terminal residue" evidence="1">
    <location>
        <position position="1"/>
    </location>
</feature>
<evidence type="ECO:0000313" key="1">
    <source>
        <dbReference type="EMBL" id="TMW88830.1"/>
    </source>
</evidence>
<organism evidence="1">
    <name type="scientific">Solanum chilense</name>
    <name type="common">Tomato</name>
    <name type="synonym">Lycopersicon chilense</name>
    <dbReference type="NCBI Taxonomy" id="4083"/>
    <lineage>
        <taxon>Eukaryota</taxon>
        <taxon>Viridiplantae</taxon>
        <taxon>Streptophyta</taxon>
        <taxon>Embryophyta</taxon>
        <taxon>Tracheophyta</taxon>
        <taxon>Spermatophyta</taxon>
        <taxon>Magnoliopsida</taxon>
        <taxon>eudicotyledons</taxon>
        <taxon>Gunneridae</taxon>
        <taxon>Pentapetalae</taxon>
        <taxon>asterids</taxon>
        <taxon>lamiids</taxon>
        <taxon>Solanales</taxon>
        <taxon>Solanaceae</taxon>
        <taxon>Solanoideae</taxon>
        <taxon>Solaneae</taxon>
        <taxon>Solanum</taxon>
        <taxon>Solanum subgen. Lycopersicon</taxon>
    </lineage>
</organism>
<comment type="caution">
    <text evidence="1">The sequence shown here is derived from an EMBL/GenBank/DDBJ whole genome shotgun (WGS) entry which is preliminary data.</text>
</comment>
<protein>
    <submittedName>
        <fullName evidence="1">Uncharacterized protein</fullName>
    </submittedName>
</protein>
<gene>
    <name evidence="1" type="ORF">EJD97_018015</name>
</gene>
<accession>A0A6N2B4C0</accession>
<reference evidence="1" key="1">
    <citation type="submission" date="2019-05" db="EMBL/GenBank/DDBJ databases">
        <title>The de novo reference genome and transcriptome assemblies of the wild tomato species Solanum chilense.</title>
        <authorList>
            <person name="Stam R."/>
            <person name="Nosenko T."/>
            <person name="Hoerger A.C."/>
            <person name="Stephan W."/>
            <person name="Seidel M.A."/>
            <person name="Kuhn J.M.M."/>
            <person name="Haberer G."/>
            <person name="Tellier A."/>
        </authorList>
    </citation>
    <scope>NUCLEOTIDE SEQUENCE</scope>
    <source>
        <tissue evidence="1">Mature leaves</tissue>
    </source>
</reference>
<name>A0A6N2B4C0_SOLCI</name>